<evidence type="ECO:0000313" key="1">
    <source>
        <dbReference type="EMBL" id="GAA5803395.1"/>
    </source>
</evidence>
<keyword evidence="2" id="KW-1185">Reference proteome</keyword>
<comment type="caution">
    <text evidence="1">The sequence shown here is derived from an EMBL/GenBank/DDBJ whole genome shotgun (WGS) entry which is preliminary data.</text>
</comment>
<dbReference type="EMBL" id="BAABUJ010000028">
    <property type="protein sequence ID" value="GAA5803395.1"/>
    <property type="molecule type" value="Genomic_DNA"/>
</dbReference>
<accession>A0ABP9Y9G8</accession>
<evidence type="ECO:0000313" key="2">
    <source>
        <dbReference type="Proteomes" id="UP001476247"/>
    </source>
</evidence>
<name>A0ABP9Y9G8_9FUNG</name>
<organism evidence="1 2">
    <name type="scientific">Helicostylum pulchrum</name>
    <dbReference type="NCBI Taxonomy" id="562976"/>
    <lineage>
        <taxon>Eukaryota</taxon>
        <taxon>Fungi</taxon>
        <taxon>Fungi incertae sedis</taxon>
        <taxon>Mucoromycota</taxon>
        <taxon>Mucoromycotina</taxon>
        <taxon>Mucoromycetes</taxon>
        <taxon>Mucorales</taxon>
        <taxon>Mucorineae</taxon>
        <taxon>Mucoraceae</taxon>
        <taxon>Helicostylum</taxon>
    </lineage>
</organism>
<reference evidence="1 2" key="1">
    <citation type="submission" date="2024-04" db="EMBL/GenBank/DDBJ databases">
        <title>genome sequences of Mucor flavus KT1a and Helicostylum pulchrum KT1b strains isolation_sourced from the surface of a dry-aged beef.</title>
        <authorList>
            <person name="Toyotome T."/>
            <person name="Hosono M."/>
            <person name="Torimaru M."/>
            <person name="Fukuda K."/>
            <person name="Mikami N."/>
        </authorList>
    </citation>
    <scope>NUCLEOTIDE SEQUENCE [LARGE SCALE GENOMIC DNA]</scope>
    <source>
        <strain evidence="1 2">KT1b</strain>
    </source>
</reference>
<protein>
    <submittedName>
        <fullName evidence="1">Uncharacterized protein</fullName>
    </submittedName>
</protein>
<dbReference type="InterPro" id="IPR009057">
    <property type="entry name" value="Homeodomain-like_sf"/>
</dbReference>
<dbReference type="Proteomes" id="UP001476247">
    <property type="component" value="Unassembled WGS sequence"/>
</dbReference>
<dbReference type="SUPFAM" id="SSF46689">
    <property type="entry name" value="Homeodomain-like"/>
    <property type="match status" value="1"/>
</dbReference>
<proteinExistence type="predicted"/>
<gene>
    <name evidence="1" type="ORF">HPULCUR_008874</name>
</gene>
<sequence>MNNVILEDEKGGAMDEQGNEVVEMPMDVDYETFPLENVMEFGQYSFVKPPEKESKKVDKEESVEDQTIITDPEIPNRKTYRRYKDEDKERFFYYYTQTDMSTRAIAKKLNIPPSTAQTWAKQNEEYSQYTIIRRPGSGRPAGRLALLNGNYEVFLVNLVDENAALVLD</sequence>